<dbReference type="STRING" id="370979.SAMN05443663_110105"/>
<evidence type="ECO:0000313" key="3">
    <source>
        <dbReference type="Proteomes" id="UP000184071"/>
    </source>
</evidence>
<accession>A0A1M5VBR2</accession>
<keyword evidence="1" id="KW-0472">Membrane</keyword>
<organism evidence="2 3">
    <name type="scientific">Flavobacterium defluvii</name>
    <dbReference type="NCBI Taxonomy" id="370979"/>
    <lineage>
        <taxon>Bacteria</taxon>
        <taxon>Pseudomonadati</taxon>
        <taxon>Bacteroidota</taxon>
        <taxon>Flavobacteriia</taxon>
        <taxon>Flavobacteriales</taxon>
        <taxon>Flavobacteriaceae</taxon>
        <taxon>Flavobacterium</taxon>
    </lineage>
</organism>
<dbReference type="RefSeq" id="WP_073417780.1">
    <property type="nucleotide sequence ID" value="NZ_FQWC01000010.1"/>
</dbReference>
<gene>
    <name evidence="2" type="ORF">SAMN05443663_110105</name>
</gene>
<dbReference type="Proteomes" id="UP000184071">
    <property type="component" value="Unassembled WGS sequence"/>
</dbReference>
<dbReference type="EMBL" id="FQWC01000010">
    <property type="protein sequence ID" value="SHH72680.1"/>
    <property type="molecule type" value="Genomic_DNA"/>
</dbReference>
<evidence type="ECO:0000313" key="2">
    <source>
        <dbReference type="EMBL" id="SHH72680.1"/>
    </source>
</evidence>
<feature type="transmembrane region" description="Helical" evidence="1">
    <location>
        <begin position="65"/>
        <end position="82"/>
    </location>
</feature>
<keyword evidence="1" id="KW-1133">Transmembrane helix</keyword>
<keyword evidence="3" id="KW-1185">Reference proteome</keyword>
<dbReference type="OrthoDB" id="1356850at2"/>
<dbReference type="AlphaFoldDB" id="A0A1M5VBR2"/>
<protein>
    <submittedName>
        <fullName evidence="2">Uncharacterized protein</fullName>
    </submittedName>
</protein>
<evidence type="ECO:0000256" key="1">
    <source>
        <dbReference type="SAM" id="Phobius"/>
    </source>
</evidence>
<keyword evidence="1" id="KW-0812">Transmembrane</keyword>
<name>A0A1M5VBR2_9FLAO</name>
<reference evidence="3" key="1">
    <citation type="submission" date="2016-11" db="EMBL/GenBank/DDBJ databases">
        <authorList>
            <person name="Varghese N."/>
            <person name="Submissions S."/>
        </authorList>
    </citation>
    <scope>NUCLEOTIDE SEQUENCE [LARGE SCALE GENOMIC DNA]</scope>
    <source>
        <strain evidence="3">DSM 17963</strain>
    </source>
</reference>
<proteinExistence type="predicted"/>
<sequence length="135" mass="16291">MFIFLTQDQVQFQYGSKQWQYSFNEIVELGLLKKKKSYLFENSSFIAVTASAYYCMIFTKLTELYYVIPALLCYTFLIILRFHNKTEFDYFVIVKDIYKKETKVKINALDRPIIGKQIDQYLHFEYERILKNPQN</sequence>